<evidence type="ECO:0000313" key="3">
    <source>
        <dbReference type="Proteomes" id="UP000824178"/>
    </source>
</evidence>
<sequence length="147" mass="15997">MDFNKIKEKGMEYVERGRLAAADLTEKGKIQARILSDQAKLIRAQRQLGVLVYSLAKGNEENQPLVDKYIDMIGAIEQEIAQMKAKLTPAEVQEVERASADVEIDPADVLDPDESAADGQTEAKCCPQCGAPVEPGSLFCNMCGAQL</sequence>
<name>A0A9E2KKE2_9FIRM</name>
<dbReference type="EMBL" id="JAHLFH010000086">
    <property type="protein sequence ID" value="MBU3819552.1"/>
    <property type="molecule type" value="Genomic_DNA"/>
</dbReference>
<proteinExistence type="predicted"/>
<reference evidence="2" key="2">
    <citation type="submission" date="2021-04" db="EMBL/GenBank/DDBJ databases">
        <authorList>
            <person name="Gilroy R."/>
        </authorList>
    </citation>
    <scope>NUCLEOTIDE SEQUENCE</scope>
    <source>
        <strain evidence="2">742</strain>
    </source>
</reference>
<reference evidence="2" key="1">
    <citation type="journal article" date="2021" name="PeerJ">
        <title>Extensive microbial diversity within the chicken gut microbiome revealed by metagenomics and culture.</title>
        <authorList>
            <person name="Gilroy R."/>
            <person name="Ravi A."/>
            <person name="Getino M."/>
            <person name="Pursley I."/>
            <person name="Horton D.L."/>
            <person name="Alikhan N.F."/>
            <person name="Baker D."/>
            <person name="Gharbi K."/>
            <person name="Hall N."/>
            <person name="Watson M."/>
            <person name="Adriaenssens E.M."/>
            <person name="Foster-Nyarko E."/>
            <person name="Jarju S."/>
            <person name="Secka A."/>
            <person name="Antonio M."/>
            <person name="Oren A."/>
            <person name="Chaudhuri R.R."/>
            <person name="La Ragione R."/>
            <person name="Hildebrand F."/>
            <person name="Pallen M.J."/>
        </authorList>
    </citation>
    <scope>NUCLEOTIDE SEQUENCE</scope>
    <source>
        <strain evidence="2">742</strain>
    </source>
</reference>
<dbReference type="Proteomes" id="UP000824178">
    <property type="component" value="Unassembled WGS sequence"/>
</dbReference>
<dbReference type="InterPro" id="IPR026870">
    <property type="entry name" value="Zinc_ribbon_dom"/>
</dbReference>
<feature type="domain" description="Zinc-ribbon" evidence="1">
    <location>
        <begin position="126"/>
        <end position="147"/>
    </location>
</feature>
<dbReference type="AlphaFoldDB" id="A0A9E2KKE2"/>
<dbReference type="Pfam" id="PF13240">
    <property type="entry name" value="Zn_Ribbon_1"/>
    <property type="match status" value="1"/>
</dbReference>
<protein>
    <submittedName>
        <fullName evidence="2">Zinc ribbon domain-containing protein</fullName>
    </submittedName>
</protein>
<accession>A0A9E2KKE2</accession>
<organism evidence="2 3">
    <name type="scientific">Candidatus Faecalibacterium intestinavium</name>
    <dbReference type="NCBI Taxonomy" id="2838580"/>
    <lineage>
        <taxon>Bacteria</taxon>
        <taxon>Bacillati</taxon>
        <taxon>Bacillota</taxon>
        <taxon>Clostridia</taxon>
        <taxon>Eubacteriales</taxon>
        <taxon>Oscillospiraceae</taxon>
        <taxon>Faecalibacterium</taxon>
    </lineage>
</organism>
<evidence type="ECO:0000313" key="2">
    <source>
        <dbReference type="EMBL" id="MBU3819552.1"/>
    </source>
</evidence>
<evidence type="ECO:0000259" key="1">
    <source>
        <dbReference type="Pfam" id="PF13240"/>
    </source>
</evidence>
<gene>
    <name evidence="2" type="ORF">H9864_04170</name>
</gene>
<comment type="caution">
    <text evidence="2">The sequence shown here is derived from an EMBL/GenBank/DDBJ whole genome shotgun (WGS) entry which is preliminary data.</text>
</comment>